<organism evidence="2 3">
    <name type="scientific">Candidatus Tenderia electrophaga</name>
    <dbReference type="NCBI Taxonomy" id="1748243"/>
    <lineage>
        <taxon>Bacteria</taxon>
        <taxon>Pseudomonadati</taxon>
        <taxon>Pseudomonadota</taxon>
        <taxon>Gammaproteobacteria</taxon>
        <taxon>Candidatus Tenderiales</taxon>
        <taxon>Candidatus Tenderiaceae</taxon>
        <taxon>Candidatus Tenderia</taxon>
    </lineage>
</organism>
<proteinExistence type="predicted"/>
<feature type="compositionally biased region" description="Low complexity" evidence="1">
    <location>
        <begin position="27"/>
        <end position="38"/>
    </location>
</feature>
<reference evidence="2" key="1">
    <citation type="submission" date="2015-10" db="EMBL/GenBank/DDBJ databases">
        <title>Description of Candidatus Tenderia electrophaga gen. nov, sp. nov., an Uncultivated Electroautotroph from a Biocathode Enrichment.</title>
        <authorList>
            <person name="Eddie B.J."/>
            <person name="Malanoski A.P."/>
            <person name="Wang Z."/>
            <person name="Hall R.J."/>
            <person name="Oh S.D."/>
            <person name="Heiner C."/>
            <person name="Lin B."/>
            <person name="Strycharz-Glaven S.M."/>
        </authorList>
    </citation>
    <scope>NUCLEOTIDE SEQUENCE [LARGE SCALE GENOMIC DNA]</scope>
    <source>
        <strain evidence="2">NRL1</strain>
    </source>
</reference>
<dbReference type="AlphaFoldDB" id="A0A0S2T966"/>
<accession>A0A0S2T966</accession>
<protein>
    <submittedName>
        <fullName evidence="2">Uncharacterized protein</fullName>
    </submittedName>
</protein>
<sequence length="79" mass="8628">MSGISGTCGASLASQLFQHGIEQQTAQRLEQQRELQQQRLHKAQESQPGDPAEQGLQDHDQNRSSLADPLKGSLLDAYA</sequence>
<keyword evidence="3" id="KW-1185">Reference proteome</keyword>
<dbReference type="Proteomes" id="UP000055136">
    <property type="component" value="Chromosome"/>
</dbReference>
<dbReference type="STRING" id="1748243.Tel_00220"/>
<dbReference type="EMBL" id="CP013099">
    <property type="protein sequence ID" value="ALP51689.1"/>
    <property type="molecule type" value="Genomic_DNA"/>
</dbReference>
<gene>
    <name evidence="2" type="ORF">Tel_00220</name>
</gene>
<dbReference type="KEGG" id="tee:Tel_00220"/>
<evidence type="ECO:0000313" key="2">
    <source>
        <dbReference type="EMBL" id="ALP51689.1"/>
    </source>
</evidence>
<evidence type="ECO:0000313" key="3">
    <source>
        <dbReference type="Proteomes" id="UP000055136"/>
    </source>
</evidence>
<name>A0A0S2T966_9GAMM</name>
<evidence type="ECO:0000256" key="1">
    <source>
        <dbReference type="SAM" id="MobiDB-lite"/>
    </source>
</evidence>
<feature type="region of interest" description="Disordered" evidence="1">
    <location>
        <begin position="27"/>
        <end position="79"/>
    </location>
</feature>